<feature type="binding site" description="axial binding residue" evidence="6">
    <location>
        <position position="371"/>
    </location>
    <ligand>
        <name>heme</name>
        <dbReference type="ChEBI" id="CHEBI:30413"/>
    </ligand>
    <ligandPart>
        <name>Fe</name>
        <dbReference type="ChEBI" id="CHEBI:18248"/>
    </ligandPart>
</feature>
<keyword evidence="7" id="KW-1133">Transmembrane helix</keyword>
<evidence type="ECO:0000313" key="8">
    <source>
        <dbReference type="EMBL" id="OKO92303.1"/>
    </source>
</evidence>
<evidence type="ECO:0000256" key="2">
    <source>
        <dbReference type="ARBA" id="ARBA00010617"/>
    </source>
</evidence>
<evidence type="ECO:0000256" key="4">
    <source>
        <dbReference type="ARBA" id="ARBA00023002"/>
    </source>
</evidence>
<dbReference type="InterPro" id="IPR036396">
    <property type="entry name" value="Cyt_P450_sf"/>
</dbReference>
<feature type="transmembrane region" description="Helical" evidence="7">
    <location>
        <begin position="12"/>
        <end position="29"/>
    </location>
</feature>
<dbReference type="AlphaFoldDB" id="A0A1Q5SWF4"/>
<dbReference type="Gene3D" id="1.10.630.10">
    <property type="entry name" value="Cytochrome P450"/>
    <property type="match status" value="1"/>
</dbReference>
<organism evidence="8 9">
    <name type="scientific">Penicillium subrubescens</name>
    <dbReference type="NCBI Taxonomy" id="1316194"/>
    <lineage>
        <taxon>Eukaryota</taxon>
        <taxon>Fungi</taxon>
        <taxon>Dikarya</taxon>
        <taxon>Ascomycota</taxon>
        <taxon>Pezizomycotina</taxon>
        <taxon>Eurotiomycetes</taxon>
        <taxon>Eurotiomycetidae</taxon>
        <taxon>Eurotiales</taxon>
        <taxon>Aspergillaceae</taxon>
        <taxon>Penicillium</taxon>
    </lineage>
</organism>
<keyword evidence="7" id="KW-0472">Membrane</keyword>
<dbReference type="InterPro" id="IPR050121">
    <property type="entry name" value="Cytochrome_P450_monoxygenase"/>
</dbReference>
<dbReference type="PRINTS" id="PR00385">
    <property type="entry name" value="P450"/>
</dbReference>
<dbReference type="Proteomes" id="UP000186955">
    <property type="component" value="Unassembled WGS sequence"/>
</dbReference>
<dbReference type="GO" id="GO:0016705">
    <property type="term" value="F:oxidoreductase activity, acting on paired donors, with incorporation or reduction of molecular oxygen"/>
    <property type="evidence" value="ECO:0007669"/>
    <property type="project" value="InterPro"/>
</dbReference>
<dbReference type="GO" id="GO:0005506">
    <property type="term" value="F:iron ion binding"/>
    <property type="evidence" value="ECO:0007669"/>
    <property type="project" value="InterPro"/>
</dbReference>
<dbReference type="InterPro" id="IPR001128">
    <property type="entry name" value="Cyt_P450"/>
</dbReference>
<evidence type="ECO:0000256" key="7">
    <source>
        <dbReference type="SAM" id="Phobius"/>
    </source>
</evidence>
<keyword evidence="3 6" id="KW-0479">Metal-binding</keyword>
<dbReference type="GO" id="GO:0043386">
    <property type="term" value="P:mycotoxin biosynthetic process"/>
    <property type="evidence" value="ECO:0007669"/>
    <property type="project" value="UniProtKB-ARBA"/>
</dbReference>
<evidence type="ECO:0000313" key="9">
    <source>
        <dbReference type="Proteomes" id="UP000186955"/>
    </source>
</evidence>
<protein>
    <submittedName>
        <fullName evidence="8">Cytochrome P450-DIT2</fullName>
    </submittedName>
</protein>
<comment type="caution">
    <text evidence="8">The sequence shown here is derived from an EMBL/GenBank/DDBJ whole genome shotgun (WGS) entry which is preliminary data.</text>
</comment>
<name>A0A1Q5SWF4_9EURO</name>
<dbReference type="PANTHER" id="PTHR24305:SF223">
    <property type="entry name" value="CYTOCHROME P450-DIT2"/>
    <property type="match status" value="1"/>
</dbReference>
<keyword evidence="5 6" id="KW-0408">Iron</keyword>
<accession>A0A1Q5SWF4</accession>
<keyword evidence="7" id="KW-0812">Transmembrane</keyword>
<evidence type="ECO:0000256" key="1">
    <source>
        <dbReference type="ARBA" id="ARBA00001971"/>
    </source>
</evidence>
<comment type="cofactor">
    <cofactor evidence="1 6">
        <name>heme</name>
        <dbReference type="ChEBI" id="CHEBI:30413"/>
    </cofactor>
</comment>
<sequence>MIEWFPEINWMRSILTLLISTILLLYWYTRIPSSMPRNIPTVPIYISLLGLWSDMGQDTIYDRWLRQPLETHGAVKIWFAGRWNVLATRPRFLVDMFRHEDVYAKAGSQKKIPWSVIAALALERPNQRLEELQTIIKKTLFKPLFFNFPDLDRYPFLFRQRKAAFTIMQEFGDLLCTTVLQRTTHQKGTNQNPDGDQVVDYLDRALKENRITEEQYRANLKVTFLTAHENAQQLLNSTFWVLGTNQSIQQKLRAEILATGTENPTTDLVNSLPYLFAVILELLRLYPPVSQLINRVTTSQSVLGGEITIPNHTWVGWNAFGAHTDPNIWGNDCREFIPERWGSDVKSIQGAVRSKTTQCHFIAFNAHSRKCLGQGFAVLQVKILLFEMEEWEDLSEVQCMVFLN</sequence>
<keyword evidence="4" id="KW-0560">Oxidoreductase</keyword>
<dbReference type="EMBL" id="MNBE01000742">
    <property type="protein sequence ID" value="OKO92303.1"/>
    <property type="molecule type" value="Genomic_DNA"/>
</dbReference>
<keyword evidence="6" id="KW-0349">Heme</keyword>
<dbReference type="PRINTS" id="PR00465">
    <property type="entry name" value="EP450IV"/>
</dbReference>
<dbReference type="InterPro" id="IPR002403">
    <property type="entry name" value="Cyt_P450_E_grp-IV"/>
</dbReference>
<dbReference type="SUPFAM" id="SSF48264">
    <property type="entry name" value="Cytochrome P450"/>
    <property type="match status" value="1"/>
</dbReference>
<reference evidence="8 9" key="1">
    <citation type="submission" date="2016-10" db="EMBL/GenBank/DDBJ databases">
        <title>Genome sequence of the ascomycete fungus Penicillium subrubescens.</title>
        <authorList>
            <person name="De Vries R.P."/>
            <person name="Peng M."/>
            <person name="Dilokpimol A."/>
            <person name="Hilden K."/>
            <person name="Makela M.R."/>
            <person name="Grigoriev I."/>
            <person name="Riley R."/>
            <person name="Granchi Z."/>
        </authorList>
    </citation>
    <scope>NUCLEOTIDE SEQUENCE [LARGE SCALE GENOMIC DNA]</scope>
    <source>
        <strain evidence="8 9">CBS 132785</strain>
    </source>
</reference>
<evidence type="ECO:0000256" key="6">
    <source>
        <dbReference type="PIRSR" id="PIRSR602403-1"/>
    </source>
</evidence>
<dbReference type="STRING" id="1316194.A0A1Q5SWF4"/>
<dbReference type="Pfam" id="PF00067">
    <property type="entry name" value="p450"/>
    <property type="match status" value="1"/>
</dbReference>
<dbReference type="GO" id="GO:0020037">
    <property type="term" value="F:heme binding"/>
    <property type="evidence" value="ECO:0007669"/>
    <property type="project" value="InterPro"/>
</dbReference>
<dbReference type="GO" id="GO:0004497">
    <property type="term" value="F:monooxygenase activity"/>
    <property type="evidence" value="ECO:0007669"/>
    <property type="project" value="InterPro"/>
</dbReference>
<gene>
    <name evidence="8" type="ORF">PENSUB_12865</name>
</gene>
<keyword evidence="9" id="KW-1185">Reference proteome</keyword>
<dbReference type="PANTHER" id="PTHR24305">
    <property type="entry name" value="CYTOCHROME P450"/>
    <property type="match status" value="1"/>
</dbReference>
<comment type="similarity">
    <text evidence="2">Belongs to the cytochrome P450 family.</text>
</comment>
<proteinExistence type="inferred from homology"/>
<evidence type="ECO:0000256" key="3">
    <source>
        <dbReference type="ARBA" id="ARBA00022723"/>
    </source>
</evidence>
<evidence type="ECO:0000256" key="5">
    <source>
        <dbReference type="ARBA" id="ARBA00023004"/>
    </source>
</evidence>